<accession>A0A8S5SAW8</accession>
<keyword evidence="4" id="KW-0229">DNA integration</keyword>
<evidence type="ECO:0000313" key="13">
    <source>
        <dbReference type="EMBL" id="DAF47971.1"/>
    </source>
</evidence>
<dbReference type="InterPro" id="IPR004107">
    <property type="entry name" value="Integrase_SAM-like_N"/>
</dbReference>
<dbReference type="EMBL" id="BK032562">
    <property type="protein sequence ID" value="DAF47971.1"/>
    <property type="molecule type" value="Genomic_DNA"/>
</dbReference>
<dbReference type="GO" id="GO:0075713">
    <property type="term" value="P:establishment of integrated proviral latency"/>
    <property type="evidence" value="ECO:0007669"/>
    <property type="project" value="UniProtKB-KW"/>
</dbReference>
<evidence type="ECO:0000256" key="7">
    <source>
        <dbReference type="ARBA" id="ARBA00023195"/>
    </source>
</evidence>
<evidence type="ECO:0000256" key="8">
    <source>
        <dbReference type="ARBA" id="ARBA00023296"/>
    </source>
</evidence>
<dbReference type="SUPFAM" id="SSF56349">
    <property type="entry name" value="DNA breaking-rejoining enzymes"/>
    <property type="match status" value="1"/>
</dbReference>
<keyword evidence="3" id="KW-0808">Transferase</keyword>
<dbReference type="Gene3D" id="1.10.443.10">
    <property type="entry name" value="Intergrase catalytic core"/>
    <property type="match status" value="1"/>
</dbReference>
<dbReference type="PANTHER" id="PTHR30629:SF2">
    <property type="entry name" value="PROPHAGE INTEGRASE INTS-RELATED"/>
    <property type="match status" value="1"/>
</dbReference>
<dbReference type="InterPro" id="IPR044068">
    <property type="entry name" value="CB"/>
</dbReference>
<dbReference type="InterPro" id="IPR002104">
    <property type="entry name" value="Integrase_catalytic"/>
</dbReference>
<sequence length="328" mass="38458">MAKKSKRIQVHDDEILSKINSETMKLWNKYKIDMSLRELSEKTIAGYQNDLESWWIYIYKNQGNQSIIDLTEDDITEFLYFCKTEGNNSRRMKRRMASISAFYKFLRKKKLITENPMEFMDRPKKDTDVITQTFLTVEQVQELRIALQNLVENADTHHKKHRALQYQCYALFSLSTMARVNAVANTKWEQIDFDNRVVNDVVEKEGYVVTLYFSEEVKELLLGLLEYRKTNNIIDNGYVFVSYTDGKFDKVTNGTLNSWCHIIGEMINVPTLHAHDFRHSGATLYKNAGMSLEDVSALLNHSGTDVTRKFYIRVDKKKISQNKDKFDF</sequence>
<evidence type="ECO:0000256" key="4">
    <source>
        <dbReference type="ARBA" id="ARBA00022908"/>
    </source>
</evidence>
<dbReference type="PANTHER" id="PTHR30629">
    <property type="entry name" value="PROPHAGE INTEGRASE"/>
    <property type="match status" value="1"/>
</dbReference>
<evidence type="ECO:0000256" key="3">
    <source>
        <dbReference type="ARBA" id="ARBA00022679"/>
    </source>
</evidence>
<dbReference type="PROSITE" id="PS51898">
    <property type="entry name" value="TYR_RECOMBINASE"/>
    <property type="match status" value="1"/>
</dbReference>
<evidence type="ECO:0000256" key="5">
    <source>
        <dbReference type="ARBA" id="ARBA00023125"/>
    </source>
</evidence>
<dbReference type="Gene3D" id="1.10.150.130">
    <property type="match status" value="1"/>
</dbReference>
<evidence type="ECO:0000256" key="1">
    <source>
        <dbReference type="ARBA" id="ARBA00008857"/>
    </source>
</evidence>
<comment type="similarity">
    <text evidence="1">Belongs to the 'phage' integrase family.</text>
</comment>
<evidence type="ECO:0000256" key="9">
    <source>
        <dbReference type="ARBA" id="ARBA00049605"/>
    </source>
</evidence>
<keyword evidence="5 10" id="KW-0238">DNA-binding</keyword>
<dbReference type="Pfam" id="PF00589">
    <property type="entry name" value="Phage_integrase"/>
    <property type="match status" value="1"/>
</dbReference>
<dbReference type="InterPro" id="IPR050808">
    <property type="entry name" value="Phage_Integrase"/>
</dbReference>
<dbReference type="CDD" id="cd00397">
    <property type="entry name" value="DNA_BRE_C"/>
    <property type="match status" value="1"/>
</dbReference>
<dbReference type="Pfam" id="PF02899">
    <property type="entry name" value="Phage_int_SAM_1"/>
    <property type="match status" value="1"/>
</dbReference>
<dbReference type="GO" id="GO:0003677">
    <property type="term" value="F:DNA binding"/>
    <property type="evidence" value="ECO:0007669"/>
    <property type="project" value="UniProtKB-UniRule"/>
</dbReference>
<dbReference type="GO" id="GO:0046718">
    <property type="term" value="P:symbiont entry into host cell"/>
    <property type="evidence" value="ECO:0007669"/>
    <property type="project" value="UniProtKB-KW"/>
</dbReference>
<dbReference type="InterPro" id="IPR010998">
    <property type="entry name" value="Integrase_recombinase_N"/>
</dbReference>
<name>A0A8S5SAW8_9CAUD</name>
<evidence type="ECO:0000259" key="12">
    <source>
        <dbReference type="PROSITE" id="PS51900"/>
    </source>
</evidence>
<evidence type="ECO:0000256" key="10">
    <source>
        <dbReference type="PROSITE-ProRule" id="PRU01248"/>
    </source>
</evidence>
<protein>
    <recommendedName>
        <fullName evidence="2">Integrase</fullName>
    </recommendedName>
</protein>
<evidence type="ECO:0000259" key="11">
    <source>
        <dbReference type="PROSITE" id="PS51898"/>
    </source>
</evidence>
<evidence type="ECO:0000256" key="2">
    <source>
        <dbReference type="ARBA" id="ARBA00016082"/>
    </source>
</evidence>
<organism evidence="13">
    <name type="scientific">Siphoviridae sp. ctgaY24</name>
    <dbReference type="NCBI Taxonomy" id="2827911"/>
    <lineage>
        <taxon>Viruses</taxon>
        <taxon>Duplodnaviria</taxon>
        <taxon>Heunggongvirae</taxon>
        <taxon>Uroviricota</taxon>
        <taxon>Caudoviricetes</taxon>
    </lineage>
</organism>
<dbReference type="GO" id="GO:0044826">
    <property type="term" value="P:viral genome integration into host DNA"/>
    <property type="evidence" value="ECO:0007669"/>
    <property type="project" value="UniProtKB-KW"/>
</dbReference>
<reference evidence="13" key="1">
    <citation type="journal article" date="2021" name="Proc. Natl. Acad. Sci. U.S.A.">
        <title>A Catalog of Tens of Thousands of Viruses from Human Metagenomes Reveals Hidden Associations with Chronic Diseases.</title>
        <authorList>
            <person name="Tisza M.J."/>
            <person name="Buck C.B."/>
        </authorList>
    </citation>
    <scope>NUCLEOTIDE SEQUENCE</scope>
    <source>
        <strain evidence="13">CtgaY24</strain>
    </source>
</reference>
<dbReference type="InterPro" id="IPR013762">
    <property type="entry name" value="Integrase-like_cat_sf"/>
</dbReference>
<dbReference type="GO" id="GO:0006310">
    <property type="term" value="P:DNA recombination"/>
    <property type="evidence" value="ECO:0007669"/>
    <property type="project" value="UniProtKB-KW"/>
</dbReference>
<dbReference type="GO" id="GO:0015074">
    <property type="term" value="P:DNA integration"/>
    <property type="evidence" value="ECO:0007669"/>
    <property type="project" value="UniProtKB-KW"/>
</dbReference>
<keyword evidence="8" id="KW-1160">Virus entry into host cell</keyword>
<evidence type="ECO:0000256" key="6">
    <source>
        <dbReference type="ARBA" id="ARBA00023172"/>
    </source>
</evidence>
<keyword evidence="6" id="KW-0233">DNA recombination</keyword>
<feature type="domain" description="Tyr recombinase" evidence="11">
    <location>
        <begin position="130"/>
        <end position="324"/>
    </location>
</feature>
<dbReference type="InterPro" id="IPR011010">
    <property type="entry name" value="DNA_brk_join_enz"/>
</dbReference>
<feature type="domain" description="Core-binding (CB)" evidence="12">
    <location>
        <begin position="22"/>
        <end position="107"/>
    </location>
</feature>
<keyword evidence="7" id="KW-1179">Viral genome integration</keyword>
<comment type="function">
    <text evidence="9">Integrase is necessary for integration of the phage into the host genome by site-specific recombination. In conjunction with excisionase, integrase is also necessary for excision of the prophage from the host genome.</text>
</comment>
<proteinExistence type="inferred from homology"/>
<dbReference type="GO" id="GO:0016740">
    <property type="term" value="F:transferase activity"/>
    <property type="evidence" value="ECO:0007669"/>
    <property type="project" value="UniProtKB-KW"/>
</dbReference>
<dbReference type="PROSITE" id="PS51900">
    <property type="entry name" value="CB"/>
    <property type="match status" value="1"/>
</dbReference>